<feature type="transmembrane region" description="Helical" evidence="10">
    <location>
        <begin position="22"/>
        <end position="42"/>
    </location>
</feature>
<organism evidence="12 13">
    <name type="scientific">Aeromonas lusitana</name>
    <dbReference type="NCBI Taxonomy" id="931529"/>
    <lineage>
        <taxon>Bacteria</taxon>
        <taxon>Pseudomonadati</taxon>
        <taxon>Pseudomonadota</taxon>
        <taxon>Gammaproteobacteria</taxon>
        <taxon>Aeromonadales</taxon>
        <taxon>Aeromonadaceae</taxon>
        <taxon>Aeromonas</taxon>
    </lineage>
</organism>
<accession>A0A2M8HBV9</accession>
<dbReference type="PANTHER" id="PTHR33121:SF80">
    <property type="entry name" value="CYCLIC DI-GMP PHOSPHODIESTERASE PDEL"/>
    <property type="match status" value="1"/>
</dbReference>
<evidence type="ECO:0000256" key="6">
    <source>
        <dbReference type="ARBA" id="ARBA00022801"/>
    </source>
</evidence>
<keyword evidence="4" id="KW-0973">c-di-GMP</keyword>
<comment type="caution">
    <text evidence="12">The sequence shown here is derived from an EMBL/GenBank/DDBJ whole genome shotgun (WGS) entry which is preliminary data.</text>
</comment>
<evidence type="ECO:0000313" key="13">
    <source>
        <dbReference type="Proteomes" id="UP000232060"/>
    </source>
</evidence>
<keyword evidence="6" id="KW-0378">Hydrolase</keyword>
<keyword evidence="8 10" id="KW-0472">Membrane</keyword>
<comment type="subcellular location">
    <subcellularLocation>
        <location evidence="1">Cell membrane</location>
        <topology evidence="1">Multi-pass membrane protein</topology>
    </subcellularLocation>
</comment>
<evidence type="ECO:0000256" key="3">
    <source>
        <dbReference type="ARBA" id="ARBA00022475"/>
    </source>
</evidence>
<dbReference type="Pfam" id="PF12792">
    <property type="entry name" value="CSS-motif"/>
    <property type="match status" value="1"/>
</dbReference>
<dbReference type="Proteomes" id="UP000232060">
    <property type="component" value="Unassembled WGS sequence"/>
</dbReference>
<dbReference type="Gene3D" id="3.20.20.450">
    <property type="entry name" value="EAL domain"/>
    <property type="match status" value="1"/>
</dbReference>
<proteinExistence type="predicted"/>
<dbReference type="PROSITE" id="PS50883">
    <property type="entry name" value="EAL"/>
    <property type="match status" value="1"/>
</dbReference>
<evidence type="ECO:0000313" key="12">
    <source>
        <dbReference type="EMBL" id="PJC94062.1"/>
    </source>
</evidence>
<evidence type="ECO:0000256" key="2">
    <source>
        <dbReference type="ARBA" id="ARBA00012282"/>
    </source>
</evidence>
<dbReference type="InterPro" id="IPR050706">
    <property type="entry name" value="Cyclic-di-GMP_PDE-like"/>
</dbReference>
<dbReference type="Pfam" id="PF00563">
    <property type="entry name" value="EAL"/>
    <property type="match status" value="1"/>
</dbReference>
<keyword evidence="7 10" id="KW-1133">Transmembrane helix</keyword>
<comment type="catalytic activity">
    <reaction evidence="9">
        <text>3',3'-c-di-GMP + H2O = 5'-phosphoguanylyl(3'-&gt;5')guanosine + H(+)</text>
        <dbReference type="Rhea" id="RHEA:24902"/>
        <dbReference type="ChEBI" id="CHEBI:15377"/>
        <dbReference type="ChEBI" id="CHEBI:15378"/>
        <dbReference type="ChEBI" id="CHEBI:58754"/>
        <dbReference type="ChEBI" id="CHEBI:58805"/>
        <dbReference type="EC" id="3.1.4.52"/>
    </reaction>
</comment>
<dbReference type="SMART" id="SM00052">
    <property type="entry name" value="EAL"/>
    <property type="match status" value="1"/>
</dbReference>
<dbReference type="GO" id="GO:0071111">
    <property type="term" value="F:cyclic-guanylate-specific phosphodiesterase activity"/>
    <property type="evidence" value="ECO:0007669"/>
    <property type="project" value="UniProtKB-EC"/>
</dbReference>
<evidence type="ECO:0000256" key="1">
    <source>
        <dbReference type="ARBA" id="ARBA00004651"/>
    </source>
</evidence>
<gene>
    <name evidence="12" type="ORF">CUC44_04990</name>
</gene>
<protein>
    <recommendedName>
        <fullName evidence="2">cyclic-guanylate-specific phosphodiesterase</fullName>
        <ecNumber evidence="2">3.1.4.52</ecNumber>
    </recommendedName>
</protein>
<evidence type="ECO:0000256" key="10">
    <source>
        <dbReference type="SAM" id="Phobius"/>
    </source>
</evidence>
<dbReference type="GO" id="GO:0005886">
    <property type="term" value="C:plasma membrane"/>
    <property type="evidence" value="ECO:0007669"/>
    <property type="project" value="UniProtKB-SubCell"/>
</dbReference>
<evidence type="ECO:0000256" key="5">
    <source>
        <dbReference type="ARBA" id="ARBA00022692"/>
    </source>
</evidence>
<keyword evidence="13" id="KW-1185">Reference proteome</keyword>
<evidence type="ECO:0000256" key="9">
    <source>
        <dbReference type="ARBA" id="ARBA00034290"/>
    </source>
</evidence>
<dbReference type="InterPro" id="IPR024744">
    <property type="entry name" value="CSS-motif_dom"/>
</dbReference>
<keyword evidence="5 10" id="KW-0812">Transmembrane</keyword>
<evidence type="ECO:0000256" key="8">
    <source>
        <dbReference type="ARBA" id="ARBA00023136"/>
    </source>
</evidence>
<evidence type="ECO:0000256" key="7">
    <source>
        <dbReference type="ARBA" id="ARBA00022989"/>
    </source>
</evidence>
<dbReference type="EC" id="3.1.4.52" evidence="2"/>
<dbReference type="OrthoDB" id="675397at2"/>
<sequence length="519" mass="57468">MRPSGVARIGCTMPTETLKQRLRLAALLGIGLLIALTVLNLMQAATGLRKDSERSLRHAEAMIDAAIDDSQALIEAARPLVGRACKENTLALRDLTIASPYARALYVLEGNRLLCTTLHRPIQAQNLPDYLLGKQDLILASHSPITGQTAILYRKQLGKRTLLAELDGFHIFGALQAVMGEENLFFILGDRALDGHGMTLSAAPLLQDEHKLLSSSPEGHPYRLVALNGLPQILAFAWDYNRDTLLATPVLALLLGLLTFHLSGRGGSPRRELARALAAREFIPYMQPVMNSQGALCGFEVLMRWRHPEQGMIAPGNFIPLAEECGYIVPMTRQLMEQTLDYLLKVADRLPPGFHVAINVCAQHFKNEDIVAECRAFLTALAGHDIRLVLELTEREMLDGDARTLSIFDALDEIGVLVAIDDFGTGHSSLSYLQKFHVDIIKIDRSFIKGIQEEGPSRLIVENILDLARRMEVALVAEGVETAAQVEMVRRYDIDFQQGFYFAKPLPPAEFSQHFLPQT</sequence>
<keyword evidence="3" id="KW-1003">Cell membrane</keyword>
<dbReference type="SUPFAM" id="SSF141868">
    <property type="entry name" value="EAL domain-like"/>
    <property type="match status" value="1"/>
</dbReference>
<dbReference type="InterPro" id="IPR035919">
    <property type="entry name" value="EAL_sf"/>
</dbReference>
<feature type="domain" description="EAL" evidence="11">
    <location>
        <begin position="266"/>
        <end position="519"/>
    </location>
</feature>
<dbReference type="InterPro" id="IPR001633">
    <property type="entry name" value="EAL_dom"/>
</dbReference>
<dbReference type="PANTHER" id="PTHR33121">
    <property type="entry name" value="CYCLIC DI-GMP PHOSPHODIESTERASE PDEF"/>
    <property type="match status" value="1"/>
</dbReference>
<dbReference type="CDD" id="cd01948">
    <property type="entry name" value="EAL"/>
    <property type="match status" value="1"/>
</dbReference>
<name>A0A2M8HBV9_9GAMM</name>
<dbReference type="AlphaFoldDB" id="A0A2M8HBV9"/>
<evidence type="ECO:0000256" key="4">
    <source>
        <dbReference type="ARBA" id="ARBA00022636"/>
    </source>
</evidence>
<evidence type="ECO:0000259" key="11">
    <source>
        <dbReference type="PROSITE" id="PS50883"/>
    </source>
</evidence>
<dbReference type="EMBL" id="PGCP01000005">
    <property type="protein sequence ID" value="PJC94062.1"/>
    <property type="molecule type" value="Genomic_DNA"/>
</dbReference>
<reference evidence="12 13" key="1">
    <citation type="submission" date="2017-11" db="EMBL/GenBank/DDBJ databases">
        <title>Draft genome sequence of environmental isolate Aeromonas lusitania sp. nov. MDC 2473.</title>
        <authorList>
            <person name="Colston S.M."/>
            <person name="Navarro A."/>
            <person name="Martinez-Murcia A.J."/>
            <person name="Graf J."/>
        </authorList>
    </citation>
    <scope>NUCLEOTIDE SEQUENCE [LARGE SCALE GENOMIC DNA]</scope>
    <source>
        <strain evidence="12 13">MDC 2473</strain>
    </source>
</reference>